<dbReference type="InterPro" id="IPR002477">
    <property type="entry name" value="Peptidoglycan-bd-like"/>
</dbReference>
<dbReference type="InterPro" id="IPR036365">
    <property type="entry name" value="PGBD-like_sf"/>
</dbReference>
<feature type="binding site" evidence="8">
    <location>
        <position position="227"/>
    </location>
    <ligand>
        <name>Ca(2+)</name>
        <dbReference type="ChEBI" id="CHEBI:29108"/>
        <label>1</label>
    </ligand>
</feature>
<evidence type="ECO:0000313" key="14">
    <source>
        <dbReference type="EMBL" id="KAF3693529.1"/>
    </source>
</evidence>
<feature type="chain" id="PRO_5026024424" evidence="12">
    <location>
        <begin position="20"/>
        <end position="593"/>
    </location>
</feature>
<evidence type="ECO:0000256" key="4">
    <source>
        <dbReference type="ARBA" id="ARBA00022801"/>
    </source>
</evidence>
<dbReference type="CDD" id="cd04278">
    <property type="entry name" value="ZnMc_MMP"/>
    <property type="match status" value="1"/>
</dbReference>
<evidence type="ECO:0000256" key="10">
    <source>
        <dbReference type="PROSITE-ProRule" id="PRU01011"/>
    </source>
</evidence>
<dbReference type="Pfam" id="PF00413">
    <property type="entry name" value="Peptidase_M10"/>
    <property type="match status" value="1"/>
</dbReference>
<feature type="binding site" evidence="8">
    <location>
        <position position="200"/>
    </location>
    <ligand>
        <name>Ca(2+)</name>
        <dbReference type="ChEBI" id="CHEBI:29108"/>
        <label>3</label>
    </ligand>
</feature>
<feature type="binding site" evidence="8">
    <location>
        <position position="224"/>
    </location>
    <ligand>
        <name>Ca(2+)</name>
        <dbReference type="ChEBI" id="CHEBI:29108"/>
        <label>3</label>
    </ligand>
</feature>
<reference evidence="14 15" key="1">
    <citation type="submission" date="2019-02" db="EMBL/GenBank/DDBJ databases">
        <title>Opniocepnalus argus genome.</title>
        <authorList>
            <person name="Zhou C."/>
            <person name="Xiao S."/>
        </authorList>
    </citation>
    <scope>NUCLEOTIDE SEQUENCE [LARGE SCALE GENOMIC DNA]</scope>
    <source>
        <strain evidence="14">OARG1902GOOAL</strain>
        <tissue evidence="14">Muscle</tissue>
    </source>
</reference>
<dbReference type="InterPro" id="IPR033739">
    <property type="entry name" value="M10A_MMP"/>
</dbReference>
<keyword evidence="3 8" id="KW-0479">Metal-binding</keyword>
<feature type="binding site" description="in inhibited form" evidence="8">
    <location>
        <position position="100"/>
    </location>
    <ligand>
        <name>Zn(2+)</name>
        <dbReference type="ChEBI" id="CHEBI:29105"/>
        <label>2</label>
        <note>catalytic</note>
    </ligand>
</feature>
<feature type="binding site" evidence="8">
    <location>
        <position position="227"/>
    </location>
    <ligand>
        <name>Ca(2+)</name>
        <dbReference type="ChEBI" id="CHEBI:29108"/>
        <label>3</label>
    </ligand>
</feature>
<dbReference type="PIRSF" id="PIRSF001191">
    <property type="entry name" value="Peptidase_M10A_matrix"/>
    <property type="match status" value="1"/>
</dbReference>
<evidence type="ECO:0000259" key="13">
    <source>
        <dbReference type="SMART" id="SM00235"/>
    </source>
</evidence>
<feature type="signal peptide" evidence="12">
    <location>
        <begin position="1"/>
        <end position="19"/>
    </location>
</feature>
<dbReference type="EMBL" id="CM015720">
    <property type="protein sequence ID" value="KAF3693529.1"/>
    <property type="molecule type" value="Genomic_DNA"/>
</dbReference>
<dbReference type="PROSITE" id="PS51642">
    <property type="entry name" value="HEMOPEXIN_2"/>
    <property type="match status" value="2"/>
</dbReference>
<keyword evidence="7" id="KW-0482">Metalloprotease</keyword>
<evidence type="ECO:0000256" key="7">
    <source>
        <dbReference type="ARBA" id="ARBA00023049"/>
    </source>
</evidence>
<feature type="binding site" evidence="8">
    <location>
        <position position="201"/>
    </location>
    <ligand>
        <name>Ca(2+)</name>
        <dbReference type="ChEBI" id="CHEBI:29108"/>
        <label>3</label>
    </ligand>
</feature>
<dbReference type="Gene3D" id="3.40.390.10">
    <property type="entry name" value="Collagenase (Catalytic Domain)"/>
    <property type="match status" value="1"/>
</dbReference>
<keyword evidence="15" id="KW-1185">Reference proteome</keyword>
<dbReference type="GO" id="GO:0031012">
    <property type="term" value="C:extracellular matrix"/>
    <property type="evidence" value="ECO:0007669"/>
    <property type="project" value="InterPro"/>
</dbReference>
<feature type="binding site" evidence="8">
    <location>
        <position position="208"/>
    </location>
    <ligand>
        <name>Zn(2+)</name>
        <dbReference type="ChEBI" id="CHEBI:29105"/>
        <label>1</label>
    </ligand>
</feature>
<dbReference type="SUPFAM" id="SSF47090">
    <property type="entry name" value="PGBD-like"/>
    <property type="match status" value="1"/>
</dbReference>
<dbReference type="InterPro" id="IPR024079">
    <property type="entry name" value="MetalloPept_cat_dom_sf"/>
</dbReference>
<evidence type="ECO:0000256" key="12">
    <source>
        <dbReference type="SAM" id="SignalP"/>
    </source>
</evidence>
<accession>A0A6G1PTH3</accession>
<feature type="binding site" evidence="8">
    <location>
        <position position="183"/>
    </location>
    <ligand>
        <name>Ca(2+)</name>
        <dbReference type="ChEBI" id="CHEBI:29108"/>
        <label>2</label>
    </ligand>
</feature>
<dbReference type="SMART" id="SM00120">
    <property type="entry name" value="HX"/>
    <property type="match status" value="2"/>
</dbReference>
<dbReference type="InterPro" id="IPR036375">
    <property type="entry name" value="Hemopexin-like_dom_sf"/>
</dbReference>
<feature type="binding site" evidence="8">
    <location>
        <position position="313"/>
    </location>
    <ligand>
        <name>Ca(2+)</name>
        <dbReference type="ChEBI" id="CHEBI:29108"/>
        <label>5</label>
    </ligand>
</feature>
<feature type="binding site" evidence="8">
    <location>
        <position position="195"/>
    </location>
    <ligand>
        <name>Zn(2+)</name>
        <dbReference type="ChEBI" id="CHEBI:29105"/>
        <label>1</label>
    </ligand>
</feature>
<comment type="cofactor">
    <cofactor evidence="8">
        <name>Zn(2+)</name>
        <dbReference type="ChEBI" id="CHEBI:29105"/>
    </cofactor>
    <text evidence="8">Binds 2 Zn(2+) ions per subunit.</text>
</comment>
<feature type="compositionally biased region" description="Low complexity" evidence="11">
    <location>
        <begin position="499"/>
        <end position="517"/>
    </location>
</feature>
<feature type="domain" description="Peptidase metallopeptidase" evidence="13">
    <location>
        <begin position="127"/>
        <end position="266"/>
    </location>
</feature>
<keyword evidence="12" id="KW-0732">Signal</keyword>
<feature type="repeat" description="Hemopexin" evidence="10">
    <location>
        <begin position="352"/>
        <end position="398"/>
    </location>
</feature>
<feature type="repeat" description="Hemopexin" evidence="10">
    <location>
        <begin position="452"/>
        <end position="499"/>
    </location>
</feature>
<reference evidence="15" key="2">
    <citation type="submission" date="2019-02" db="EMBL/GenBank/DDBJ databases">
        <title>Opniocepnalus argus Var Kimnra genome.</title>
        <authorList>
            <person name="Zhou C."/>
            <person name="Xiao S."/>
        </authorList>
    </citation>
    <scope>NUCLEOTIDE SEQUENCE [LARGE SCALE GENOMIC DNA]</scope>
</reference>
<dbReference type="Pfam" id="PF01471">
    <property type="entry name" value="PG_binding_1"/>
    <property type="match status" value="1"/>
</dbReference>
<dbReference type="InterPro" id="IPR018487">
    <property type="entry name" value="Hemopexin-like_repeat"/>
</dbReference>
<dbReference type="GO" id="GO:0004222">
    <property type="term" value="F:metalloendopeptidase activity"/>
    <property type="evidence" value="ECO:0007669"/>
    <property type="project" value="InterPro"/>
</dbReference>
<dbReference type="GO" id="GO:0006508">
    <property type="term" value="P:proteolysis"/>
    <property type="evidence" value="ECO:0007669"/>
    <property type="project" value="UniProtKB-KW"/>
</dbReference>
<dbReference type="Pfam" id="PF00045">
    <property type="entry name" value="Hemopexin"/>
    <property type="match status" value="1"/>
</dbReference>
<organism evidence="14 15">
    <name type="scientific">Channa argus</name>
    <name type="common">Northern snakehead</name>
    <name type="synonym">Ophicephalus argus</name>
    <dbReference type="NCBI Taxonomy" id="215402"/>
    <lineage>
        <taxon>Eukaryota</taxon>
        <taxon>Metazoa</taxon>
        <taxon>Chordata</taxon>
        <taxon>Craniata</taxon>
        <taxon>Vertebrata</taxon>
        <taxon>Euteleostomi</taxon>
        <taxon>Actinopterygii</taxon>
        <taxon>Neopterygii</taxon>
        <taxon>Teleostei</taxon>
        <taxon>Neoteleostei</taxon>
        <taxon>Acanthomorphata</taxon>
        <taxon>Anabantaria</taxon>
        <taxon>Anabantiformes</taxon>
        <taxon>Channoidei</taxon>
        <taxon>Channidae</taxon>
        <taxon>Channa</taxon>
    </lineage>
</organism>
<evidence type="ECO:0000256" key="5">
    <source>
        <dbReference type="ARBA" id="ARBA00022833"/>
    </source>
</evidence>
<evidence type="ECO:0000256" key="2">
    <source>
        <dbReference type="ARBA" id="ARBA00022670"/>
    </source>
</evidence>
<dbReference type="AlphaFoldDB" id="A0A6G1PTH3"/>
<evidence type="ECO:0000256" key="3">
    <source>
        <dbReference type="ARBA" id="ARBA00022723"/>
    </source>
</evidence>
<dbReference type="GO" id="GO:0008270">
    <property type="term" value="F:zinc ion binding"/>
    <property type="evidence" value="ECO:0007669"/>
    <property type="project" value="InterPro"/>
</dbReference>
<dbReference type="Gene3D" id="2.110.10.10">
    <property type="entry name" value="Hemopexin-like domain"/>
    <property type="match status" value="2"/>
</dbReference>
<dbReference type="GO" id="GO:0030574">
    <property type="term" value="P:collagen catabolic process"/>
    <property type="evidence" value="ECO:0007669"/>
    <property type="project" value="TreeGrafter"/>
</dbReference>
<dbReference type="PRINTS" id="PR00138">
    <property type="entry name" value="MATRIXIN"/>
</dbReference>
<dbReference type="Proteomes" id="UP000503349">
    <property type="component" value="Chromosome 9"/>
</dbReference>
<dbReference type="InterPro" id="IPR001818">
    <property type="entry name" value="Pept_M10_metallopeptidase"/>
</dbReference>
<feature type="region of interest" description="Disordered" evidence="11">
    <location>
        <begin position="486"/>
        <end position="561"/>
    </location>
</feature>
<dbReference type="InterPro" id="IPR021190">
    <property type="entry name" value="Pept_M10A"/>
</dbReference>
<name>A0A6G1PTH3_CHAAH</name>
<keyword evidence="2" id="KW-0645">Protease</keyword>
<dbReference type="SMART" id="SM00235">
    <property type="entry name" value="ZnMc"/>
    <property type="match status" value="1"/>
</dbReference>
<feature type="compositionally biased region" description="Basic and acidic residues" evidence="11">
    <location>
        <begin position="519"/>
        <end position="560"/>
    </location>
</feature>
<feature type="binding site" evidence="8">
    <location>
        <position position="222"/>
    </location>
    <ligand>
        <name>Zn(2+)</name>
        <dbReference type="ChEBI" id="CHEBI:29105"/>
        <label>1</label>
    </ligand>
</feature>
<evidence type="ECO:0000256" key="6">
    <source>
        <dbReference type="ARBA" id="ARBA00022837"/>
    </source>
</evidence>
<comment type="similarity">
    <text evidence="1">Belongs to the peptidase M10A family.</text>
</comment>
<evidence type="ECO:0000313" key="15">
    <source>
        <dbReference type="Proteomes" id="UP000503349"/>
    </source>
</evidence>
<gene>
    <name evidence="14" type="ORF">EXN66_Car009205</name>
</gene>
<comment type="cofactor">
    <cofactor evidence="8">
        <name>Ca(2+)</name>
        <dbReference type="ChEBI" id="CHEBI:29108"/>
    </cofactor>
    <text evidence="8">Can bind about 5 Ca(2+) ions per subunit.</text>
</comment>
<feature type="region of interest" description="Disordered" evidence="11">
    <location>
        <begin position="98"/>
        <end position="119"/>
    </location>
</feature>
<sequence length="593" mass="65809">MKMWIIFLCLSYGWMQTSSNAGVTPTLSSAPVTPTEDESIQLVDWLMKYGYLPPSDPSTGQLQAWTAVTNAVRAMQRFAGLKDTGVADEDTVALMNSPRCSLPDQEEPSTSLANQRGRNMKRRRRMAISMWTRRNINWRLHSYPSSSHLSREMVRSLVFYALRVWSEPTPLEFHEVSGPEAADLQVDFLHGYHGDGYPFDGAGGAVGHAFFPSDPARAGGVHLDAEEQWAFRQPVMRPYYQGPAGDPLHYRLGPQDQEQITQLYGEIMCSMKNLGNGVFFGHQLQVWPVKGNSCRLPMLLNFPRSPRYITGPITTTTATTKGLTMWRVNGAGLVSGRGASVGRLWGGLPPDLPYLHAVLERQSDHAIIFISGSQFWLFRDLSLQEGYPQPLSSLRMGVNLDVADDEGEEEKAAAAAAVRQGLVWDPEEGPVWGNIGGTEEVKHEDTWTQLLREGVSGIITDNDGSVSLFKGDSYWKFMFPGSSPENGYPRSSADDWLDCPDSSSSSAGVGDLSLSLSRPEGRQELRERWKNVGGKEEEAEIRMRGHGRDSHQNKQDRDSHTWTQCTCQNGAQGYRTVSFTAALLLGTWTLLAV</sequence>
<dbReference type="SUPFAM" id="SSF55486">
    <property type="entry name" value="Metalloproteases ('zincins'), catalytic domain"/>
    <property type="match status" value="1"/>
</dbReference>
<keyword evidence="4" id="KW-0378">Hydrolase</keyword>
<evidence type="ECO:0000256" key="11">
    <source>
        <dbReference type="SAM" id="MobiDB-lite"/>
    </source>
</evidence>
<keyword evidence="5 8" id="KW-0862">Zinc</keyword>
<evidence type="ECO:0000256" key="8">
    <source>
        <dbReference type="PIRSR" id="PIRSR621190-2"/>
    </source>
</evidence>
<dbReference type="InterPro" id="IPR006026">
    <property type="entry name" value="Peptidase_Metallo"/>
</dbReference>
<dbReference type="PANTHER" id="PTHR10201">
    <property type="entry name" value="MATRIX METALLOPROTEINASE"/>
    <property type="match status" value="1"/>
</dbReference>
<evidence type="ECO:0000256" key="9">
    <source>
        <dbReference type="PIRSR" id="PIRSR621190-4"/>
    </source>
</evidence>
<protein>
    <submittedName>
        <fullName evidence="14">Matrix metalloproteinase-17</fullName>
    </submittedName>
</protein>
<dbReference type="SUPFAM" id="SSF50923">
    <property type="entry name" value="Hemopexin-like domain"/>
    <property type="match status" value="1"/>
</dbReference>
<keyword evidence="6 8" id="KW-0106">Calcium</keyword>
<feature type="binding site" evidence="8">
    <location>
        <position position="193"/>
    </location>
    <ligand>
        <name>Zn(2+)</name>
        <dbReference type="ChEBI" id="CHEBI:29105"/>
        <label>1</label>
    </ligand>
</feature>
<feature type="modified residue" description="Phosphotyrosine; by PKDCC" evidence="9">
    <location>
        <position position="387"/>
    </location>
</feature>
<dbReference type="PANTHER" id="PTHR10201:SF224">
    <property type="entry name" value="MATRIX METALLOPEPTIDASE 17B"/>
    <property type="match status" value="1"/>
</dbReference>
<proteinExistence type="inferred from homology"/>
<evidence type="ECO:0000256" key="1">
    <source>
        <dbReference type="ARBA" id="ARBA00010370"/>
    </source>
</evidence>
<dbReference type="GO" id="GO:0005615">
    <property type="term" value="C:extracellular space"/>
    <property type="evidence" value="ECO:0007669"/>
    <property type="project" value="TreeGrafter"/>
</dbReference>
<dbReference type="GO" id="GO:0030198">
    <property type="term" value="P:extracellular matrix organization"/>
    <property type="evidence" value="ECO:0007669"/>
    <property type="project" value="TreeGrafter"/>
</dbReference>